<dbReference type="OrthoDB" id="372018at2157"/>
<dbReference type="PANTHER" id="PTHR46383">
    <property type="entry name" value="ASPARTATE AMINOTRANSFERASE"/>
    <property type="match status" value="1"/>
</dbReference>
<evidence type="ECO:0000256" key="5">
    <source>
        <dbReference type="ARBA" id="ARBA00022679"/>
    </source>
</evidence>
<reference evidence="9 10" key="1">
    <citation type="submission" date="2016-10" db="EMBL/GenBank/DDBJ databases">
        <authorList>
            <person name="de Groot N.N."/>
        </authorList>
    </citation>
    <scope>NUCLEOTIDE SEQUENCE [LARGE SCALE GENOMIC DNA]</scope>
    <source>
        <strain evidence="10">EB21,IBRC-M 10013,KCTC 4048</strain>
    </source>
</reference>
<evidence type="ECO:0000256" key="4">
    <source>
        <dbReference type="ARBA" id="ARBA00022576"/>
    </source>
</evidence>
<comment type="similarity">
    <text evidence="2 7">Belongs to the class-I pyridoxal-phosphate-dependent aminotransferase family.</text>
</comment>
<proteinExistence type="inferred from homology"/>
<dbReference type="GO" id="GO:0006520">
    <property type="term" value="P:amino acid metabolic process"/>
    <property type="evidence" value="ECO:0007669"/>
    <property type="project" value="InterPro"/>
</dbReference>
<name>A0A1G9UFD9_9EURY</name>
<comment type="subunit">
    <text evidence="3">Homodimer.</text>
</comment>
<dbReference type="Gene3D" id="3.90.1150.10">
    <property type="entry name" value="Aspartate Aminotransferase, domain 1"/>
    <property type="match status" value="1"/>
</dbReference>
<dbReference type="GO" id="GO:0008483">
    <property type="term" value="F:transaminase activity"/>
    <property type="evidence" value="ECO:0007669"/>
    <property type="project" value="UniProtKB-KW"/>
</dbReference>
<dbReference type="EMBL" id="FNIA01000004">
    <property type="protein sequence ID" value="SDM58687.1"/>
    <property type="molecule type" value="Genomic_DNA"/>
</dbReference>
<keyword evidence="5 7" id="KW-0808">Transferase</keyword>
<dbReference type="Proteomes" id="UP000199370">
    <property type="component" value="Unassembled WGS sequence"/>
</dbReference>
<gene>
    <name evidence="9" type="ORF">SAMN05192554_104100</name>
</gene>
<dbReference type="FunFam" id="3.40.640.10:FF:000033">
    <property type="entry name" value="Aspartate aminotransferase"/>
    <property type="match status" value="1"/>
</dbReference>
<keyword evidence="4 7" id="KW-0032">Aminotransferase</keyword>
<dbReference type="InterPro" id="IPR015422">
    <property type="entry name" value="PyrdxlP-dep_Trfase_small"/>
</dbReference>
<dbReference type="CDD" id="cd00609">
    <property type="entry name" value="AAT_like"/>
    <property type="match status" value="1"/>
</dbReference>
<dbReference type="PROSITE" id="PS00105">
    <property type="entry name" value="AA_TRANSFER_CLASS_1"/>
    <property type="match status" value="1"/>
</dbReference>
<evidence type="ECO:0000313" key="10">
    <source>
        <dbReference type="Proteomes" id="UP000199370"/>
    </source>
</evidence>
<dbReference type="EC" id="2.6.1.-" evidence="7"/>
<protein>
    <recommendedName>
        <fullName evidence="7">Aminotransferase</fullName>
        <ecNumber evidence="7">2.6.1.-</ecNumber>
    </recommendedName>
</protein>
<dbReference type="InterPro" id="IPR004839">
    <property type="entry name" value="Aminotransferase_I/II_large"/>
</dbReference>
<dbReference type="GO" id="GO:0030170">
    <property type="term" value="F:pyridoxal phosphate binding"/>
    <property type="evidence" value="ECO:0007669"/>
    <property type="project" value="InterPro"/>
</dbReference>
<accession>A0A1G9UFD9</accession>
<comment type="cofactor">
    <cofactor evidence="1 7">
        <name>pyridoxal 5'-phosphate</name>
        <dbReference type="ChEBI" id="CHEBI:597326"/>
    </cofactor>
</comment>
<dbReference type="InterPro" id="IPR015421">
    <property type="entry name" value="PyrdxlP-dep_Trfase_major"/>
</dbReference>
<dbReference type="InterPro" id="IPR050596">
    <property type="entry name" value="AspAT/PAT-like"/>
</dbReference>
<evidence type="ECO:0000256" key="1">
    <source>
        <dbReference type="ARBA" id="ARBA00001933"/>
    </source>
</evidence>
<dbReference type="SUPFAM" id="SSF53383">
    <property type="entry name" value="PLP-dependent transferases"/>
    <property type="match status" value="1"/>
</dbReference>
<evidence type="ECO:0000256" key="3">
    <source>
        <dbReference type="ARBA" id="ARBA00011738"/>
    </source>
</evidence>
<dbReference type="InterPro" id="IPR004838">
    <property type="entry name" value="NHTrfase_class1_PyrdxlP-BS"/>
</dbReference>
<sequence length="386" mass="41271">MVGPTERVQAVERSSIRVMFDLAEQHDGDLVRLEVGEPDFDTPPHVVDAASEAARAGRTHYTANAGLPECRRAIADTMREQYGVDHDPDEVCVTVGGMEALHLAVLATVGPGEELVVPGPTWPNYETQATLADGEFVEVPMPAEDGYALDADRVIDAIGADTAAVVLTTPSNPTGRVFDPEECRAVVEAAADHDAYVVADEVYLGLAYDGDPTGIAAHTGHPDHVLTVGSCSKTYAMTGWRLGWLAGDSHLIDQVVKTHESTTACASSVAQHAAVAALTGPQEPVEAMYDAFESRRDLVVDRIDGIDGLTAPRPEGAFYAFLDPGVEDDLALAKFLLREHGVVLAPGSGFGDTGQGRLRLSFANSEERLHEGFDRLEAGLRAYRDR</sequence>
<evidence type="ECO:0000259" key="8">
    <source>
        <dbReference type="Pfam" id="PF00155"/>
    </source>
</evidence>
<dbReference type="Pfam" id="PF00155">
    <property type="entry name" value="Aminotran_1_2"/>
    <property type="match status" value="1"/>
</dbReference>
<dbReference type="RefSeq" id="WP_089731877.1">
    <property type="nucleotide sequence ID" value="NZ_FNIA01000004.1"/>
</dbReference>
<dbReference type="STRING" id="996166.SAMN05192554_104100"/>
<keyword evidence="6" id="KW-0663">Pyridoxal phosphate</keyword>
<dbReference type="AlphaFoldDB" id="A0A1G9UFD9"/>
<dbReference type="InterPro" id="IPR015424">
    <property type="entry name" value="PyrdxlP-dep_Trfase"/>
</dbReference>
<dbReference type="PANTHER" id="PTHR46383:SF3">
    <property type="entry name" value="ASPARTATE AMINOTRANSFERASE-RELATED"/>
    <property type="match status" value="1"/>
</dbReference>
<evidence type="ECO:0000256" key="2">
    <source>
        <dbReference type="ARBA" id="ARBA00007441"/>
    </source>
</evidence>
<keyword evidence="10" id="KW-1185">Reference proteome</keyword>
<evidence type="ECO:0000256" key="7">
    <source>
        <dbReference type="RuleBase" id="RU000481"/>
    </source>
</evidence>
<evidence type="ECO:0000256" key="6">
    <source>
        <dbReference type="ARBA" id="ARBA00022898"/>
    </source>
</evidence>
<feature type="domain" description="Aminotransferase class I/classII large" evidence="8">
    <location>
        <begin position="29"/>
        <end position="375"/>
    </location>
</feature>
<dbReference type="Gene3D" id="3.40.640.10">
    <property type="entry name" value="Type I PLP-dependent aspartate aminotransferase-like (Major domain)"/>
    <property type="match status" value="1"/>
</dbReference>
<evidence type="ECO:0000313" key="9">
    <source>
        <dbReference type="EMBL" id="SDM58687.1"/>
    </source>
</evidence>
<organism evidence="9 10">
    <name type="scientific">Haloarchaeobius iranensis</name>
    <dbReference type="NCBI Taxonomy" id="996166"/>
    <lineage>
        <taxon>Archaea</taxon>
        <taxon>Methanobacteriati</taxon>
        <taxon>Methanobacteriota</taxon>
        <taxon>Stenosarchaea group</taxon>
        <taxon>Halobacteria</taxon>
        <taxon>Halobacteriales</taxon>
        <taxon>Halorubellaceae</taxon>
        <taxon>Haloarchaeobius</taxon>
    </lineage>
</organism>